<reference evidence="2" key="1">
    <citation type="submission" date="2019-05" db="EMBL/GenBank/DDBJ databases">
        <authorList>
            <person name="Piombo E."/>
        </authorList>
    </citation>
    <scope>NUCLEOTIDE SEQUENCE</scope>
    <source>
        <strain evidence="2">C2S</strain>
    </source>
</reference>
<name>A0A5Q3G9E3_FUSFU</name>
<dbReference type="InterPro" id="IPR041698">
    <property type="entry name" value="Methyltransf_25"/>
</dbReference>
<dbReference type="Proteomes" id="UP000760494">
    <property type="component" value="Unassembled WGS sequence"/>
</dbReference>
<organism evidence="2 3">
    <name type="scientific">Fusarium fujikuroi</name>
    <name type="common">Bakanae and foot rot disease fungus</name>
    <name type="synonym">Gibberella fujikuroi</name>
    <dbReference type="NCBI Taxonomy" id="5127"/>
    <lineage>
        <taxon>Eukaryota</taxon>
        <taxon>Fungi</taxon>
        <taxon>Dikarya</taxon>
        <taxon>Ascomycota</taxon>
        <taxon>Pezizomycotina</taxon>
        <taxon>Sordariomycetes</taxon>
        <taxon>Hypocreomycetidae</taxon>
        <taxon>Hypocreales</taxon>
        <taxon>Nectriaceae</taxon>
        <taxon>Fusarium</taxon>
        <taxon>Fusarium fujikuroi species complex</taxon>
    </lineage>
</organism>
<accession>A0A5Q3G9E3</accession>
<dbReference type="SUPFAM" id="SSF53335">
    <property type="entry name" value="S-adenosyl-L-methionine-dependent methyltransferases"/>
    <property type="match status" value="1"/>
</dbReference>
<sequence>MSFAPELTPTEQLNKTAEKHEATTGGVTRELANHTISSIAALKPLTSDSKILDNACGTGIVTVIILKSGINPEIHTFDVAENMVSIARERFSAHPTSKRPSWQARNSPFLTTPSHTAPRTLVLCTSPTRIIQEIQAQIHSDETPFKPPVSDIWLDPDHTKALLSSPGFEVTSTPIDRHLGGEMADGVVDLLFHGLGSKVSNSWSKEEKEKGSEIMKNI</sequence>
<dbReference type="AlphaFoldDB" id="A0A5Q3G9E3"/>
<dbReference type="Pfam" id="PF13649">
    <property type="entry name" value="Methyltransf_25"/>
    <property type="match status" value="1"/>
</dbReference>
<proteinExistence type="predicted"/>
<evidence type="ECO:0000256" key="1">
    <source>
        <dbReference type="SAM" id="MobiDB-lite"/>
    </source>
</evidence>
<feature type="region of interest" description="Disordered" evidence="1">
    <location>
        <begin position="94"/>
        <end position="113"/>
    </location>
</feature>
<dbReference type="OrthoDB" id="2013972at2759"/>
<dbReference type="EMBL" id="CABFJX010000046">
    <property type="protein sequence ID" value="VTT60532.1"/>
    <property type="molecule type" value="Genomic_DNA"/>
</dbReference>
<dbReference type="Gene3D" id="3.40.50.150">
    <property type="entry name" value="Vaccinia Virus protein VP39"/>
    <property type="match status" value="1"/>
</dbReference>
<feature type="region of interest" description="Disordered" evidence="1">
    <location>
        <begin position="1"/>
        <end position="25"/>
    </location>
</feature>
<evidence type="ECO:0000313" key="2">
    <source>
        <dbReference type="EMBL" id="VTT60532.1"/>
    </source>
</evidence>
<gene>
    <name evidence="2" type="ORF">C2S_4160</name>
</gene>
<comment type="caution">
    <text evidence="2">The sequence shown here is derived from an EMBL/GenBank/DDBJ whole genome shotgun (WGS) entry which is preliminary data.</text>
</comment>
<evidence type="ECO:0000313" key="3">
    <source>
        <dbReference type="Proteomes" id="UP000760494"/>
    </source>
</evidence>
<dbReference type="InterPro" id="IPR029063">
    <property type="entry name" value="SAM-dependent_MTases_sf"/>
</dbReference>
<protein>
    <submittedName>
        <fullName evidence="2">Uncharacterized protein</fullName>
    </submittedName>
</protein>